<accession>A0A938BM01</accession>
<feature type="non-terminal residue" evidence="1">
    <location>
        <position position="1"/>
    </location>
</feature>
<name>A0A938BM01_9BACT</name>
<dbReference type="Proteomes" id="UP000703893">
    <property type="component" value="Unassembled WGS sequence"/>
</dbReference>
<dbReference type="AlphaFoldDB" id="A0A938BM01"/>
<gene>
    <name evidence="1" type="ORF">FJZ00_01425</name>
</gene>
<evidence type="ECO:0008006" key="3">
    <source>
        <dbReference type="Google" id="ProtNLM"/>
    </source>
</evidence>
<comment type="caution">
    <text evidence="1">The sequence shown here is derived from an EMBL/GenBank/DDBJ whole genome shotgun (WGS) entry which is preliminary data.</text>
</comment>
<organism evidence="1 2">
    <name type="scientific">Candidatus Tanganyikabacteria bacterium</name>
    <dbReference type="NCBI Taxonomy" id="2961651"/>
    <lineage>
        <taxon>Bacteria</taxon>
        <taxon>Bacillati</taxon>
        <taxon>Candidatus Sericytochromatia</taxon>
        <taxon>Candidatus Tanganyikabacteria</taxon>
    </lineage>
</organism>
<protein>
    <recommendedName>
        <fullName evidence="3">BIG2 domain-containing protein</fullName>
    </recommendedName>
</protein>
<dbReference type="EMBL" id="VGJX01000047">
    <property type="protein sequence ID" value="MBM3273784.1"/>
    <property type="molecule type" value="Genomic_DNA"/>
</dbReference>
<evidence type="ECO:0000313" key="2">
    <source>
        <dbReference type="Proteomes" id="UP000703893"/>
    </source>
</evidence>
<sequence>SGVIWTSSDPTLVSVDASGNVAATRLASQSVVVIWESRQNAGDGPFDLTRAVGAGDTVDFCLTGGFAGGNTPLRVTITPGQ</sequence>
<proteinExistence type="predicted"/>
<evidence type="ECO:0000313" key="1">
    <source>
        <dbReference type="EMBL" id="MBM3273784.1"/>
    </source>
</evidence>
<reference evidence="1 2" key="1">
    <citation type="submission" date="2019-03" db="EMBL/GenBank/DDBJ databases">
        <title>Lake Tanganyika Metagenome-Assembled Genomes (MAGs).</title>
        <authorList>
            <person name="Tran P."/>
        </authorList>
    </citation>
    <scope>NUCLEOTIDE SEQUENCE [LARGE SCALE GENOMIC DNA]</scope>
    <source>
        <strain evidence="1">K_DeepCast_65m_m2_236</strain>
    </source>
</reference>